<dbReference type="EMBL" id="CAEY01000837">
    <property type="status" value="NOT_ANNOTATED_CDS"/>
    <property type="molecule type" value="Genomic_DNA"/>
</dbReference>
<feature type="transmembrane region" description="Helical" evidence="1">
    <location>
        <begin position="52"/>
        <end position="74"/>
    </location>
</feature>
<accession>T1JY10</accession>
<dbReference type="EnsemblMetazoa" id="tetur02g13940.1">
    <property type="protein sequence ID" value="tetur02g13940.1"/>
    <property type="gene ID" value="tetur02g13940"/>
</dbReference>
<keyword evidence="1" id="KW-0812">Transmembrane</keyword>
<reference evidence="3" key="1">
    <citation type="submission" date="2011-08" db="EMBL/GenBank/DDBJ databases">
        <authorList>
            <person name="Rombauts S."/>
        </authorList>
    </citation>
    <scope>NUCLEOTIDE SEQUENCE</scope>
    <source>
        <strain evidence="3">London</strain>
    </source>
</reference>
<dbReference type="HOGENOM" id="CLU_146953_0_0_1"/>
<evidence type="ECO:0000256" key="1">
    <source>
        <dbReference type="SAM" id="Phobius"/>
    </source>
</evidence>
<dbReference type="Proteomes" id="UP000015104">
    <property type="component" value="Unassembled WGS sequence"/>
</dbReference>
<keyword evidence="3" id="KW-1185">Reference proteome</keyword>
<reference evidence="2" key="2">
    <citation type="submission" date="2015-06" db="UniProtKB">
        <authorList>
            <consortium name="EnsemblMetazoa"/>
        </authorList>
    </citation>
    <scope>IDENTIFICATION</scope>
</reference>
<name>T1JY10_TETUR</name>
<feature type="transmembrane region" description="Helical" evidence="1">
    <location>
        <begin position="94"/>
        <end position="114"/>
    </location>
</feature>
<sequence>MKIPILSLFVALDFIKLISAIVTSSGLGIGLGVICIIVDGVMLVAIIQEWEVVITIGRVALLIVIVISVIAIFIKDIDMDDDGSDPETKRDSSIPRGISFGFTLATCGFLFFRIGDYVEEMERTSIA</sequence>
<organism evidence="2 3">
    <name type="scientific">Tetranychus urticae</name>
    <name type="common">Two-spotted spider mite</name>
    <dbReference type="NCBI Taxonomy" id="32264"/>
    <lineage>
        <taxon>Eukaryota</taxon>
        <taxon>Metazoa</taxon>
        <taxon>Ecdysozoa</taxon>
        <taxon>Arthropoda</taxon>
        <taxon>Chelicerata</taxon>
        <taxon>Arachnida</taxon>
        <taxon>Acari</taxon>
        <taxon>Acariformes</taxon>
        <taxon>Trombidiformes</taxon>
        <taxon>Prostigmata</taxon>
        <taxon>Eleutherengona</taxon>
        <taxon>Raphignathae</taxon>
        <taxon>Tetranychoidea</taxon>
        <taxon>Tetranychidae</taxon>
        <taxon>Tetranychus</taxon>
    </lineage>
</organism>
<dbReference type="AlphaFoldDB" id="T1JY10"/>
<keyword evidence="1" id="KW-0472">Membrane</keyword>
<feature type="transmembrane region" description="Helical" evidence="1">
    <location>
        <begin position="30"/>
        <end position="47"/>
    </location>
</feature>
<evidence type="ECO:0000313" key="3">
    <source>
        <dbReference type="Proteomes" id="UP000015104"/>
    </source>
</evidence>
<proteinExistence type="predicted"/>
<keyword evidence="1" id="KW-1133">Transmembrane helix</keyword>
<protein>
    <submittedName>
        <fullName evidence="2">Uncharacterized protein</fullName>
    </submittedName>
</protein>
<evidence type="ECO:0000313" key="2">
    <source>
        <dbReference type="EnsemblMetazoa" id="tetur02g13940.1"/>
    </source>
</evidence>